<feature type="compositionally biased region" description="Low complexity" evidence="1">
    <location>
        <begin position="220"/>
        <end position="240"/>
    </location>
</feature>
<feature type="domain" description="PH" evidence="2">
    <location>
        <begin position="286"/>
        <end position="400"/>
    </location>
</feature>
<accession>M2N2X4</accession>
<evidence type="ECO:0000313" key="5">
    <source>
        <dbReference type="Proteomes" id="UP000011761"/>
    </source>
</evidence>
<name>M2N2X4_BAUPA</name>
<dbReference type="OMA" id="IPYVGES"/>
<feature type="region of interest" description="Disordered" evidence="1">
    <location>
        <begin position="164"/>
        <end position="244"/>
    </location>
</feature>
<dbReference type="Pfam" id="PF23076">
    <property type="entry name" value="PH_FT_C"/>
    <property type="match status" value="1"/>
</dbReference>
<dbReference type="Proteomes" id="UP000011761">
    <property type="component" value="Unassembled WGS sequence"/>
</dbReference>
<dbReference type="EMBL" id="KB445561">
    <property type="protein sequence ID" value="EMC93005.1"/>
    <property type="molecule type" value="Genomic_DNA"/>
</dbReference>
<dbReference type="HOGENOM" id="CLU_031212_2_0_1"/>
<evidence type="ECO:0000259" key="2">
    <source>
        <dbReference type="Pfam" id="PF23074"/>
    </source>
</evidence>
<protein>
    <submittedName>
        <fullName evidence="4">Uncharacterized protein</fullName>
    </submittedName>
</protein>
<evidence type="ECO:0000256" key="1">
    <source>
        <dbReference type="SAM" id="MobiDB-lite"/>
    </source>
</evidence>
<evidence type="ECO:0000259" key="3">
    <source>
        <dbReference type="Pfam" id="PF23076"/>
    </source>
</evidence>
<keyword evidence="5" id="KW-1185">Reference proteome</keyword>
<proteinExistence type="predicted"/>
<gene>
    <name evidence="4" type="ORF">BAUCODRAFT_125942</name>
</gene>
<dbReference type="RefSeq" id="XP_007680240.1">
    <property type="nucleotide sequence ID" value="XM_007682050.1"/>
</dbReference>
<dbReference type="InterPro" id="IPR057082">
    <property type="entry name" value="PH_C"/>
</dbReference>
<feature type="domain" description="PH" evidence="3">
    <location>
        <begin position="417"/>
        <end position="530"/>
    </location>
</feature>
<reference evidence="4 5" key="1">
    <citation type="journal article" date="2012" name="PLoS Pathog.">
        <title>Diverse lifestyles and strategies of plant pathogenesis encoded in the genomes of eighteen Dothideomycetes fungi.</title>
        <authorList>
            <person name="Ohm R.A."/>
            <person name="Feau N."/>
            <person name="Henrissat B."/>
            <person name="Schoch C.L."/>
            <person name="Horwitz B.A."/>
            <person name="Barry K.W."/>
            <person name="Condon B.J."/>
            <person name="Copeland A.C."/>
            <person name="Dhillon B."/>
            <person name="Glaser F."/>
            <person name="Hesse C.N."/>
            <person name="Kosti I."/>
            <person name="LaButti K."/>
            <person name="Lindquist E.A."/>
            <person name="Lucas S."/>
            <person name="Salamov A.A."/>
            <person name="Bradshaw R.E."/>
            <person name="Ciuffetti L."/>
            <person name="Hamelin R.C."/>
            <person name="Kema G.H.J."/>
            <person name="Lawrence C."/>
            <person name="Scott J.A."/>
            <person name="Spatafora J.W."/>
            <person name="Turgeon B.G."/>
            <person name="de Wit P.J.G.M."/>
            <person name="Zhong S."/>
            <person name="Goodwin S.B."/>
            <person name="Grigoriev I.V."/>
        </authorList>
    </citation>
    <scope>NUCLEOTIDE SEQUENCE [LARGE SCALE GENOMIC DNA]</scope>
    <source>
        <strain evidence="4 5">UAMH 10762</strain>
    </source>
</reference>
<dbReference type="Pfam" id="PF23074">
    <property type="entry name" value="PH_FT_N"/>
    <property type="match status" value="1"/>
</dbReference>
<dbReference type="eggNOG" id="ENOG502SUJA">
    <property type="taxonomic scope" value="Eukaryota"/>
</dbReference>
<dbReference type="AlphaFoldDB" id="M2N2X4"/>
<dbReference type="InterPro" id="IPR057081">
    <property type="entry name" value="PH_N"/>
</dbReference>
<sequence length="537" mass="61647">MAERALIRLAQDVEDAASGLHTLRDSLPRSAPYVTSVISELFANSRILLDLDRAQHDPQLEPSVYRVRDDVGRLYSSLGSTVQDVFDMFGRSRIRPRETAWDDLQHHMATEEGLGLLERLQCYRAFLQAQYDIVNYGYQPRGLLGLRRQLMTLLDAQEANTIRPTRPILTIPGPDTPRPRPRRLSARRTDTPISPTDIYSDWDSDYARPVAPEPPPLSPLSPTFTSSSSQTLESSQTSYSEEPDRVTELVHWAQHILDGQHDRTPFRADYVTDDRSVCHGTSDESALHHLGQDGFMRVLQLPFDREHLWIRLYWRPPDGRARILIMTLDSLGRVEYYSAPLTNLKIIRKDSSLQLCKARTHGRYHLWAQLNFLLYERMVLLYCTFVAMKHQDQRGIPHDNLLDCHELKGEHERFEMEEFGGVIMHRRMPHALRLLRDRLSGVVRLEACAYHGPRSDVPLWTAFVTKYARQGDAAWAEYCSDGVVSLAAIKPPPYVFLPGHEIPCSRDGEYLLHFCSAEDGKEFVESWTRLCGLSPYR</sequence>
<dbReference type="OrthoDB" id="5345571at2759"/>
<organism evidence="4 5">
    <name type="scientific">Baudoinia panamericana (strain UAMH 10762)</name>
    <name type="common">Angels' share fungus</name>
    <name type="synonym">Baudoinia compniacensis (strain UAMH 10762)</name>
    <dbReference type="NCBI Taxonomy" id="717646"/>
    <lineage>
        <taxon>Eukaryota</taxon>
        <taxon>Fungi</taxon>
        <taxon>Dikarya</taxon>
        <taxon>Ascomycota</taxon>
        <taxon>Pezizomycotina</taxon>
        <taxon>Dothideomycetes</taxon>
        <taxon>Dothideomycetidae</taxon>
        <taxon>Mycosphaerellales</taxon>
        <taxon>Teratosphaeriaceae</taxon>
        <taxon>Baudoinia</taxon>
    </lineage>
</organism>
<dbReference type="GeneID" id="19108013"/>
<dbReference type="KEGG" id="bcom:BAUCODRAFT_125942"/>
<evidence type="ECO:0000313" key="4">
    <source>
        <dbReference type="EMBL" id="EMC93005.1"/>
    </source>
</evidence>